<dbReference type="EMBL" id="JQ446452">
    <property type="protein sequence ID" value="AFE86226.1"/>
    <property type="molecule type" value="Genomic_DNA"/>
</dbReference>
<dbReference type="KEGG" id="vg:14016745"/>
<evidence type="ECO:0000313" key="2">
    <source>
        <dbReference type="Proteomes" id="UP000004791"/>
    </source>
</evidence>
<organism evidence="1 2">
    <name type="scientific">Salinivibrio phage CW02</name>
    <dbReference type="NCBI Taxonomy" id="1161935"/>
    <lineage>
        <taxon>Viruses</taxon>
        <taxon>Duplodnaviria</taxon>
        <taxon>Heunggongvirae</taxon>
        <taxon>Uroviricota</taxon>
        <taxon>Caudoviricetes</taxon>
        <taxon>Zobellviridae</taxon>
        <taxon>Salinovirus</taxon>
        <taxon>Salinovirus utanense</taxon>
    </lineage>
</organism>
<reference evidence="1 2" key="1">
    <citation type="journal article" date="2012" name="J. Virol.">
        <title>Sequence and structural characterization of great salt lake bacteriophage CW02, a member of the T7-like supergroup.</title>
        <authorList>
            <person name="Shen P.S."/>
            <person name="Domek M.J."/>
            <person name="Sanz-Garcia E."/>
            <person name="Makaju A."/>
            <person name="Taylor R.M."/>
            <person name="Hoggan R."/>
            <person name="Culumber M.D."/>
            <person name="Oberg C.J."/>
            <person name="Breakwell D.P."/>
            <person name="Prince J.T."/>
            <person name="Belnap D.M."/>
        </authorList>
    </citation>
    <scope>NUCLEOTIDE SEQUENCE [LARGE SCALE GENOMIC DNA]</scope>
</reference>
<name>H9D1I4_9CAUD</name>
<dbReference type="RefSeq" id="YP_007010571.1">
    <property type="nucleotide sequence ID" value="NC_019540.1"/>
</dbReference>
<accession>H9D1I4</accession>
<protein>
    <submittedName>
        <fullName evidence="1">Uncharacterized protein</fullName>
    </submittedName>
</protein>
<dbReference type="GeneID" id="14016745"/>
<proteinExistence type="predicted"/>
<sequence length="116" mass="13195">MVKEGDLVEVVYLPKMMQHFPVSVGVVVSHSGEDFFINQVDKRGRMIKGASCGWYDRGNVKTLAPQYKRGTLDGKVIYRDVDNLEEILSDAFSRTKLLGARYKKEFSKYIDSVLNT</sequence>
<keyword evidence="2" id="KW-1185">Reference proteome</keyword>
<evidence type="ECO:0000313" key="1">
    <source>
        <dbReference type="EMBL" id="AFE86226.1"/>
    </source>
</evidence>
<dbReference type="Proteomes" id="UP000004791">
    <property type="component" value="Segment"/>
</dbReference>